<evidence type="ECO:0000313" key="3">
    <source>
        <dbReference type="Proteomes" id="UP000480804"/>
    </source>
</evidence>
<gene>
    <name evidence="2" type="ORF">GCM10010227_17300</name>
    <name evidence="1" type="ORF">Sgou_46820</name>
</gene>
<evidence type="ECO:0000313" key="2">
    <source>
        <dbReference type="EMBL" id="GGU64214.1"/>
    </source>
</evidence>
<name>A0A8H9LJU4_9ACTN</name>
<dbReference type="EMBL" id="BLLO01000025">
    <property type="protein sequence ID" value="GFH80012.1"/>
    <property type="molecule type" value="Genomic_DNA"/>
</dbReference>
<evidence type="ECO:0000313" key="1">
    <source>
        <dbReference type="EMBL" id="GFH80012.1"/>
    </source>
</evidence>
<dbReference type="Proteomes" id="UP000660975">
    <property type="component" value="Unassembled WGS sequence"/>
</dbReference>
<dbReference type="Proteomes" id="UP000480804">
    <property type="component" value="Unassembled WGS sequence"/>
</dbReference>
<evidence type="ECO:0000313" key="4">
    <source>
        <dbReference type="Proteomes" id="UP000660975"/>
    </source>
</evidence>
<reference evidence="2" key="3">
    <citation type="submission" date="2020-09" db="EMBL/GenBank/DDBJ databases">
        <authorList>
            <person name="Sun Q."/>
            <person name="Ohkuma M."/>
        </authorList>
    </citation>
    <scope>NUCLEOTIDE SEQUENCE</scope>
    <source>
        <strain evidence="2">JCM 4136</strain>
    </source>
</reference>
<proteinExistence type="predicted"/>
<accession>A0A8H9LJU4</accession>
<dbReference type="EMBL" id="BMSC01000003">
    <property type="protein sequence ID" value="GGU64214.1"/>
    <property type="molecule type" value="Genomic_DNA"/>
</dbReference>
<sequence length="70" mass="6897">MARPAAKRARLIRRWPGPPGAILVSAGAAGGVAAAEEAGEGAGWVGDTDGTRASTRVADAPVLAGGMDRT</sequence>
<comment type="caution">
    <text evidence="2">The sequence shown here is derived from an EMBL/GenBank/DDBJ whole genome shotgun (WGS) entry which is preliminary data.</text>
</comment>
<reference evidence="1 3" key="2">
    <citation type="submission" date="2020-02" db="EMBL/GenBank/DDBJ databases">
        <title>Whole genome shotgun sequence of Streptomyces gougerotii NBRC 13043.</title>
        <authorList>
            <person name="Ichikawa N."/>
            <person name="Komaki H."/>
            <person name="Tamura T."/>
        </authorList>
    </citation>
    <scope>NUCLEOTIDE SEQUENCE [LARGE SCALE GENOMIC DNA]</scope>
    <source>
        <strain evidence="1 3">NBRC 13043</strain>
    </source>
</reference>
<organism evidence="2 4">
    <name type="scientific">Streptomyces gougerotii</name>
    <dbReference type="NCBI Taxonomy" id="53448"/>
    <lineage>
        <taxon>Bacteria</taxon>
        <taxon>Bacillati</taxon>
        <taxon>Actinomycetota</taxon>
        <taxon>Actinomycetes</taxon>
        <taxon>Kitasatosporales</taxon>
        <taxon>Streptomycetaceae</taxon>
        <taxon>Streptomyces</taxon>
        <taxon>Streptomyces diastaticus group</taxon>
    </lineage>
</organism>
<dbReference type="AlphaFoldDB" id="A0A8H9LJU4"/>
<reference evidence="2" key="1">
    <citation type="journal article" date="2014" name="Int. J. Syst. Evol. Microbiol.">
        <title>Complete genome sequence of Corynebacterium casei LMG S-19264T (=DSM 44701T), isolated from a smear-ripened cheese.</title>
        <authorList>
            <consortium name="US DOE Joint Genome Institute (JGI-PGF)"/>
            <person name="Walter F."/>
            <person name="Albersmeier A."/>
            <person name="Kalinowski J."/>
            <person name="Ruckert C."/>
        </authorList>
    </citation>
    <scope>NUCLEOTIDE SEQUENCE</scope>
    <source>
        <strain evidence="2">JCM 4136</strain>
    </source>
</reference>
<protein>
    <submittedName>
        <fullName evidence="2">Uncharacterized protein</fullName>
    </submittedName>
</protein>
<keyword evidence="3" id="KW-1185">Reference proteome</keyword>